<dbReference type="GO" id="GO:0005829">
    <property type="term" value="C:cytosol"/>
    <property type="evidence" value="ECO:0007669"/>
    <property type="project" value="TreeGrafter"/>
</dbReference>
<dbReference type="PANTHER" id="PTHR10996">
    <property type="entry name" value="2-HYDROXYACID DEHYDROGENASE-RELATED"/>
    <property type="match status" value="1"/>
</dbReference>
<feature type="domain" description="D-isomer specific 2-hydroxyacid dehydrogenase catalytic" evidence="5">
    <location>
        <begin position="69"/>
        <end position="375"/>
    </location>
</feature>
<dbReference type="PROSITE" id="PS00670">
    <property type="entry name" value="D_2_HYDROXYACID_DH_2"/>
    <property type="match status" value="1"/>
</dbReference>
<evidence type="ECO:0000313" key="7">
    <source>
        <dbReference type="EMBL" id="SPO21479.1"/>
    </source>
</evidence>
<reference evidence="7 8" key="1">
    <citation type="submission" date="2018-03" db="EMBL/GenBank/DDBJ databases">
        <authorList>
            <person name="Guldener U."/>
        </authorList>
    </citation>
    <scope>NUCLEOTIDE SEQUENCE [LARGE SCALE GENOMIC DNA]</scope>
    <source>
        <strain evidence="7 8">NBRC100155</strain>
    </source>
</reference>
<feature type="domain" description="D-isomer specific 2-hydroxyacid dehydrogenase NAD-binding" evidence="6">
    <location>
        <begin position="165"/>
        <end position="348"/>
    </location>
</feature>
<dbReference type="InterPro" id="IPR050223">
    <property type="entry name" value="D-isomer_2-hydroxyacid_DH"/>
</dbReference>
<proteinExistence type="inferred from homology"/>
<dbReference type="Proteomes" id="UP000324022">
    <property type="component" value="Unassembled WGS sequence"/>
</dbReference>
<dbReference type="GO" id="GO:0051287">
    <property type="term" value="F:NAD binding"/>
    <property type="evidence" value="ECO:0007669"/>
    <property type="project" value="InterPro"/>
</dbReference>
<keyword evidence="2 4" id="KW-0560">Oxidoreductase</keyword>
<dbReference type="Pfam" id="PF00389">
    <property type="entry name" value="2-Hacid_dh"/>
    <property type="match status" value="1"/>
</dbReference>
<dbReference type="InterPro" id="IPR006140">
    <property type="entry name" value="D-isomer_DH_NAD-bd"/>
</dbReference>
<gene>
    <name evidence="7" type="ORF">UTRI_00961_B</name>
</gene>
<keyword evidence="8" id="KW-1185">Reference proteome</keyword>
<evidence type="ECO:0000259" key="5">
    <source>
        <dbReference type="Pfam" id="PF00389"/>
    </source>
</evidence>
<dbReference type="InterPro" id="IPR036291">
    <property type="entry name" value="NAD(P)-bd_dom_sf"/>
</dbReference>
<protein>
    <submittedName>
        <fullName evidence="7">Related to 2-hydroxyacid dehydrogenase</fullName>
    </submittedName>
</protein>
<dbReference type="PANTHER" id="PTHR10996:SF289">
    <property type="entry name" value="2-HYDROXYACID DEHYDROGENASE"/>
    <property type="match status" value="1"/>
</dbReference>
<dbReference type="AlphaFoldDB" id="A0A5C3DWN6"/>
<evidence type="ECO:0000313" key="8">
    <source>
        <dbReference type="Proteomes" id="UP000324022"/>
    </source>
</evidence>
<dbReference type="InterPro" id="IPR029752">
    <property type="entry name" value="D-isomer_DH_CS1"/>
</dbReference>
<dbReference type="SUPFAM" id="SSF52283">
    <property type="entry name" value="Formate/glycerate dehydrogenase catalytic domain-like"/>
    <property type="match status" value="1"/>
</dbReference>
<keyword evidence="3" id="KW-0520">NAD</keyword>
<evidence type="ECO:0000256" key="3">
    <source>
        <dbReference type="ARBA" id="ARBA00023027"/>
    </source>
</evidence>
<evidence type="ECO:0000259" key="6">
    <source>
        <dbReference type="Pfam" id="PF02826"/>
    </source>
</evidence>
<dbReference type="SUPFAM" id="SSF51735">
    <property type="entry name" value="NAD(P)-binding Rossmann-fold domains"/>
    <property type="match status" value="1"/>
</dbReference>
<organism evidence="7 8">
    <name type="scientific">Ustilago trichophora</name>
    <dbReference type="NCBI Taxonomy" id="86804"/>
    <lineage>
        <taxon>Eukaryota</taxon>
        <taxon>Fungi</taxon>
        <taxon>Dikarya</taxon>
        <taxon>Basidiomycota</taxon>
        <taxon>Ustilaginomycotina</taxon>
        <taxon>Ustilaginomycetes</taxon>
        <taxon>Ustilaginales</taxon>
        <taxon>Ustilaginaceae</taxon>
        <taxon>Ustilago</taxon>
    </lineage>
</organism>
<accession>A0A5C3DWN6</accession>
<dbReference type="CDD" id="cd12168">
    <property type="entry name" value="Mand_dh_like"/>
    <property type="match status" value="1"/>
</dbReference>
<dbReference type="OrthoDB" id="9991913at2759"/>
<sequence length="388" mass="41964">MQALRPIAGLGGKSTILRTQSRLLSRSHFHSTAYVAAAASTGKPKVLLLDQVKLATAELGQLSNVANVIESTATTRQELVEKFKPGGEYSDVVGIYRHFGGARSIKITGRFDQELVSQLPSSLRYIVHNGAGYDQLDVQALSQKGVQASNVPSAVDDATSDVALYLLLGALRRFPLAKAQMNQGKFNSTFPFLDARDPRGKTLGIVGAGGIGRAFAYKASHALGMKVIYHNRNQLSKDVESQAAKGGMEYVKSLDELLERSDVVSLHCPLTPTTKGLIGKQQLQAMKKDAILINTARGPVVKEDELAQALEEGIIAGAGLDVFEAEPKIHDRLFALRDSKVELLPHVGTLTLETQTEMEAVCLRNLMKGLETGKLGFTVPEQKDVEFN</sequence>
<comment type="similarity">
    <text evidence="1 4">Belongs to the D-isomer specific 2-hydroxyacid dehydrogenase family.</text>
</comment>
<dbReference type="EMBL" id="OOIN01000003">
    <property type="protein sequence ID" value="SPO21479.1"/>
    <property type="molecule type" value="Genomic_DNA"/>
</dbReference>
<dbReference type="GO" id="GO:0016618">
    <property type="term" value="F:hydroxypyruvate reductase [NAD(P)H] activity"/>
    <property type="evidence" value="ECO:0007669"/>
    <property type="project" value="TreeGrafter"/>
</dbReference>
<evidence type="ECO:0000256" key="1">
    <source>
        <dbReference type="ARBA" id="ARBA00005854"/>
    </source>
</evidence>
<name>A0A5C3DWN6_9BASI</name>
<dbReference type="Gene3D" id="3.40.50.720">
    <property type="entry name" value="NAD(P)-binding Rossmann-like Domain"/>
    <property type="match status" value="2"/>
</dbReference>
<evidence type="ECO:0000256" key="2">
    <source>
        <dbReference type="ARBA" id="ARBA00023002"/>
    </source>
</evidence>
<evidence type="ECO:0000256" key="4">
    <source>
        <dbReference type="RuleBase" id="RU003719"/>
    </source>
</evidence>
<dbReference type="Pfam" id="PF02826">
    <property type="entry name" value="2-Hacid_dh_C"/>
    <property type="match status" value="1"/>
</dbReference>
<dbReference type="FunFam" id="3.40.50.720:FF:000203">
    <property type="entry name" value="D-3-phosphoglycerate dehydrogenase (SerA)"/>
    <property type="match status" value="1"/>
</dbReference>
<dbReference type="GO" id="GO:0030267">
    <property type="term" value="F:glyoxylate reductase (NADPH) activity"/>
    <property type="evidence" value="ECO:0007669"/>
    <property type="project" value="TreeGrafter"/>
</dbReference>
<dbReference type="InterPro" id="IPR006139">
    <property type="entry name" value="D-isomer_2_OHA_DH_cat_dom"/>
</dbReference>
<dbReference type="PROSITE" id="PS00065">
    <property type="entry name" value="D_2_HYDROXYACID_DH_1"/>
    <property type="match status" value="1"/>
</dbReference>
<dbReference type="InterPro" id="IPR029753">
    <property type="entry name" value="D-isomer_DH_CS"/>
</dbReference>